<keyword evidence="2" id="KW-1185">Reference proteome</keyword>
<proteinExistence type="predicted"/>
<dbReference type="EMBL" id="PTIX01000018">
    <property type="protein sequence ID" value="PPK64654.1"/>
    <property type="molecule type" value="Genomic_DNA"/>
</dbReference>
<organism evidence="1 2">
    <name type="scientific">Actinokineospora auranticolor</name>
    <dbReference type="NCBI Taxonomy" id="155976"/>
    <lineage>
        <taxon>Bacteria</taxon>
        <taxon>Bacillati</taxon>
        <taxon>Actinomycetota</taxon>
        <taxon>Actinomycetes</taxon>
        <taxon>Pseudonocardiales</taxon>
        <taxon>Pseudonocardiaceae</taxon>
        <taxon>Actinokineospora</taxon>
    </lineage>
</organism>
<dbReference type="Proteomes" id="UP000239203">
    <property type="component" value="Unassembled WGS sequence"/>
</dbReference>
<sequence>MTLANVRNPADSISRDLHRRLVGQLIREHAGMTGDEAVRIVNATVAFLTICAENPGTRFRPSKRVDLGWHAFILNTRDYAEYCAELGAGFLHHVPDEFTRPTTTRTAMRAALAPTVEALTVAGFEIDAELWGTDAGDCSQCHAGCTDCGQGGDDGSFCR</sequence>
<evidence type="ECO:0000313" key="2">
    <source>
        <dbReference type="Proteomes" id="UP000239203"/>
    </source>
</evidence>
<dbReference type="AlphaFoldDB" id="A0A2S6GHE8"/>
<reference evidence="1 2" key="1">
    <citation type="submission" date="2018-02" db="EMBL/GenBank/DDBJ databases">
        <title>Genomic Encyclopedia of Archaeal and Bacterial Type Strains, Phase II (KMG-II): from individual species to whole genera.</title>
        <authorList>
            <person name="Goeker M."/>
        </authorList>
    </citation>
    <scope>NUCLEOTIDE SEQUENCE [LARGE SCALE GENOMIC DNA]</scope>
    <source>
        <strain evidence="1 2">YU 961-1</strain>
    </source>
</reference>
<accession>A0A2S6GHE8</accession>
<comment type="caution">
    <text evidence="1">The sequence shown here is derived from an EMBL/GenBank/DDBJ whole genome shotgun (WGS) entry which is preliminary data.</text>
</comment>
<dbReference type="OrthoDB" id="5328543at2"/>
<dbReference type="RefSeq" id="WP_104481733.1">
    <property type="nucleotide sequence ID" value="NZ_CP154825.1"/>
</dbReference>
<gene>
    <name evidence="1" type="ORF">CLV40_11844</name>
</gene>
<evidence type="ECO:0000313" key="1">
    <source>
        <dbReference type="EMBL" id="PPK64654.1"/>
    </source>
</evidence>
<protein>
    <submittedName>
        <fullName evidence="1">Uncharacterized protein</fullName>
    </submittedName>
</protein>
<name>A0A2S6GHE8_9PSEU</name>